<evidence type="ECO:0000313" key="3">
    <source>
        <dbReference type="Proteomes" id="UP000295510"/>
    </source>
</evidence>
<keyword evidence="1" id="KW-1133">Transmembrane helix</keyword>
<gene>
    <name evidence="2" type="ORF">DFR43_10216</name>
</gene>
<feature type="transmembrane region" description="Helical" evidence="1">
    <location>
        <begin position="20"/>
        <end position="36"/>
    </location>
</feature>
<feature type="transmembrane region" description="Helical" evidence="1">
    <location>
        <begin position="349"/>
        <end position="368"/>
    </location>
</feature>
<feature type="transmembrane region" description="Helical" evidence="1">
    <location>
        <begin position="252"/>
        <end position="274"/>
    </location>
</feature>
<evidence type="ECO:0000256" key="1">
    <source>
        <dbReference type="SAM" id="Phobius"/>
    </source>
</evidence>
<dbReference type="GO" id="GO:0016740">
    <property type="term" value="F:transferase activity"/>
    <property type="evidence" value="ECO:0007669"/>
    <property type="project" value="UniProtKB-KW"/>
</dbReference>
<organism evidence="2 3">
    <name type="scientific">Tepidicella xavieri</name>
    <dbReference type="NCBI Taxonomy" id="360241"/>
    <lineage>
        <taxon>Bacteria</taxon>
        <taxon>Pseudomonadati</taxon>
        <taxon>Pseudomonadota</taxon>
        <taxon>Betaproteobacteria</taxon>
        <taxon>Burkholderiales</taxon>
        <taxon>Tepidicella</taxon>
    </lineage>
</organism>
<dbReference type="AlphaFoldDB" id="A0A4V3D6N7"/>
<dbReference type="EMBL" id="SNYL01000002">
    <property type="protein sequence ID" value="TDQ44677.1"/>
    <property type="molecule type" value="Genomic_DNA"/>
</dbReference>
<dbReference type="RefSeq" id="WP_164499683.1">
    <property type="nucleotide sequence ID" value="NZ_SNYL01000002.1"/>
</dbReference>
<feature type="transmembrane region" description="Helical" evidence="1">
    <location>
        <begin position="294"/>
        <end position="314"/>
    </location>
</feature>
<accession>A0A4V3D6N7</accession>
<name>A0A4V3D6N7_9BURK</name>
<dbReference type="Proteomes" id="UP000295510">
    <property type="component" value="Unassembled WGS sequence"/>
</dbReference>
<feature type="transmembrane region" description="Helical" evidence="1">
    <location>
        <begin position="420"/>
        <end position="442"/>
    </location>
</feature>
<keyword evidence="1" id="KW-0472">Membrane</keyword>
<feature type="transmembrane region" description="Helical" evidence="1">
    <location>
        <begin position="326"/>
        <end position="343"/>
    </location>
</feature>
<protein>
    <submittedName>
        <fullName evidence="2">4-amino-4-deoxy-L-arabinose transferase-like glycosyltransferase</fullName>
    </submittedName>
</protein>
<comment type="caution">
    <text evidence="2">The sequence shown here is derived from an EMBL/GenBank/DDBJ whole genome shotgun (WGS) entry which is preliminary data.</text>
</comment>
<proteinExistence type="predicted"/>
<keyword evidence="3" id="KW-1185">Reference proteome</keyword>
<feature type="transmembrane region" description="Helical" evidence="1">
    <location>
        <begin position="143"/>
        <end position="165"/>
    </location>
</feature>
<keyword evidence="1" id="KW-0812">Transmembrane</keyword>
<feature type="transmembrane region" description="Helical" evidence="1">
    <location>
        <begin position="207"/>
        <end position="231"/>
    </location>
</feature>
<evidence type="ECO:0000313" key="2">
    <source>
        <dbReference type="EMBL" id="TDQ44677.1"/>
    </source>
</evidence>
<feature type="transmembrane region" description="Helical" evidence="1">
    <location>
        <begin position="454"/>
        <end position="476"/>
    </location>
</feature>
<feature type="transmembrane region" description="Helical" evidence="1">
    <location>
        <begin position="101"/>
        <end position="122"/>
    </location>
</feature>
<keyword evidence="2" id="KW-0808">Transferase</keyword>
<reference evidence="2 3" key="1">
    <citation type="submission" date="2019-03" db="EMBL/GenBank/DDBJ databases">
        <title>Genomic Encyclopedia of Type Strains, Phase IV (KMG-IV): sequencing the most valuable type-strain genomes for metagenomic binning, comparative biology and taxonomic classification.</title>
        <authorList>
            <person name="Goeker M."/>
        </authorList>
    </citation>
    <scope>NUCLEOTIDE SEQUENCE [LARGE SCALE GENOMIC DNA]</scope>
    <source>
        <strain evidence="2 3">DSM 19605</strain>
    </source>
</reference>
<feature type="transmembrane region" description="Helical" evidence="1">
    <location>
        <begin position="375"/>
        <end position="400"/>
    </location>
</feature>
<sequence>MIRPTPAIVTQLAARRLPRWVIVLLGLFYVVPGFLGRDPWRNEDLAAFGVMFHLAQAPWEQWLSPTLLGEAPTRAGWLPYWLGAVAIQALPFLPADLAAKIPFAALLGITLASTWYAVFHLARAPGAQPVSFAFGGEAHPIDYARATADAALLALIATLGLAMLAHETSVDAARLAFVAMGFHAGARCLSPHARHPWKTLTLWWTSAYGLALSGAPGFALLVGLWPLAVLGGRQWQRRAEAPPIPAPAPPRWLLLMGLAGAVSAAAAVYLWGWPGGWWRDVSLLHWGRYEAWRSLGRLLAWFTWPIGLLAAWAIWTWRRQWLSSHWLLPTSWVTLVLLATLWHRGSDRTLLLALPALAALAAFALPTLRRSVTALIDWFALLFFTGGAIIIWTIWVAMMTGVPAKPAANVAKLAPHFEPVFHWSAWLPALVATIAWLGVMAWRMGRHRPALWKSLVLSASGSTLCWVLLMTLWLPLLNHGMGQRPMSQRVAAAVPAGDCVAVFGLSQAQIAGLQYHGGLRVVRAPSAAAADCNRLVVDTEDYVHLAGVMPLDGWRLMTRIPRLRDNRDTWMMFERARP</sequence>